<feature type="compositionally biased region" description="Polar residues" evidence="2">
    <location>
        <begin position="7"/>
        <end position="23"/>
    </location>
</feature>
<dbReference type="AlphaFoldDB" id="A0A367LPF9"/>
<dbReference type="Gene3D" id="3.40.50.1820">
    <property type="entry name" value="alpha/beta hydrolase"/>
    <property type="match status" value="1"/>
</dbReference>
<name>A0A367LPF9_9HYPO</name>
<dbReference type="OrthoDB" id="2851338at2759"/>
<comment type="caution">
    <text evidence="4">The sequence shown here is derived from an EMBL/GenBank/DDBJ whole genome shotgun (WGS) entry which is preliminary data.</text>
</comment>
<feature type="region of interest" description="Disordered" evidence="2">
    <location>
        <begin position="1"/>
        <end position="23"/>
    </location>
</feature>
<accession>A0A367LPF9</accession>
<dbReference type="STRING" id="1330021.A0A367LPF9"/>
<gene>
    <name evidence="4" type="ORF">L249_3204</name>
</gene>
<evidence type="ECO:0000313" key="5">
    <source>
        <dbReference type="Proteomes" id="UP000253664"/>
    </source>
</evidence>
<proteinExistence type="predicted"/>
<feature type="compositionally biased region" description="Polar residues" evidence="2">
    <location>
        <begin position="213"/>
        <end position="225"/>
    </location>
</feature>
<dbReference type="InterPro" id="IPR050266">
    <property type="entry name" value="AB_hydrolase_sf"/>
</dbReference>
<feature type="region of interest" description="Disordered" evidence="2">
    <location>
        <begin position="204"/>
        <end position="225"/>
    </location>
</feature>
<dbReference type="PANTHER" id="PTHR43798">
    <property type="entry name" value="MONOACYLGLYCEROL LIPASE"/>
    <property type="match status" value="1"/>
</dbReference>
<keyword evidence="1" id="KW-0378">Hydrolase</keyword>
<keyword evidence="5" id="KW-1185">Reference proteome</keyword>
<evidence type="ECO:0000256" key="1">
    <source>
        <dbReference type="ARBA" id="ARBA00022801"/>
    </source>
</evidence>
<reference evidence="4 5" key="1">
    <citation type="journal article" date="2015" name="BMC Genomics">
        <title>Insights from the genome of Ophiocordyceps polyrhachis-furcata to pathogenicity and host specificity in insect fungi.</title>
        <authorList>
            <person name="Wichadakul D."/>
            <person name="Kobmoo N."/>
            <person name="Ingsriswang S."/>
            <person name="Tangphatsornruang S."/>
            <person name="Chantasingh D."/>
            <person name="Luangsa-ard J.J."/>
            <person name="Eurwilaichitr L."/>
        </authorList>
    </citation>
    <scope>NUCLEOTIDE SEQUENCE [LARGE SCALE GENOMIC DNA]</scope>
    <source>
        <strain evidence="4 5">BCC 54312</strain>
    </source>
</reference>
<evidence type="ECO:0000259" key="3">
    <source>
        <dbReference type="Pfam" id="PF00561"/>
    </source>
</evidence>
<dbReference type="SUPFAM" id="SSF53474">
    <property type="entry name" value="alpha/beta-Hydrolases"/>
    <property type="match status" value="1"/>
</dbReference>
<dbReference type="EMBL" id="LKCN02000001">
    <property type="protein sequence ID" value="RCI16323.1"/>
    <property type="molecule type" value="Genomic_DNA"/>
</dbReference>
<evidence type="ECO:0000256" key="2">
    <source>
        <dbReference type="SAM" id="MobiDB-lite"/>
    </source>
</evidence>
<feature type="domain" description="AB hydrolase-1" evidence="3">
    <location>
        <begin position="258"/>
        <end position="378"/>
    </location>
</feature>
<sequence length="496" mass="54463">MSGLLHVTTQPSSPNVPQSHFTDWYNNEHGPNRLRLAHHFPHGHRYKASDNLTPPYLAIYDVKDAKGLFSDPTYTSLRTNRSEREARVIAAVNVNRQLLSLVSTRQAPHFQQEKDIVDGAVAVQETLPPEALDSRIEAVALLRGWLRTRVFRKDDNASLLALHDFSTHHDPLPSDEAVKDQRLWSLIYVFGPAPRDLASLAAKPRPEPWSVKGTATTPGDDPTISSYVTADDGVTTIPYRLEGNAAPGAPVVAMSNSLLTSLEMWDPLVQILRRRRPDLAILRYDSRGRHRLPPQSSSAAAAAASGITIDLLASDLNCLLSALRIRRLHALIGVSIGGATTLRFSQLHPERVSRLIGCDFNAVSTPANAQAWRDRARVPLETLAEQTVDRWIHPRNAASVTPWLVPMLAANDPAGFRAASQALYEYDLCPDAPTCEVPTLLVVGDVDAKGAMRAAMAGFAPNLGPRGATLRVVMETGHVPMCEDPEAFWDTIRDFL</sequence>
<dbReference type="GO" id="GO:0016020">
    <property type="term" value="C:membrane"/>
    <property type="evidence" value="ECO:0007669"/>
    <property type="project" value="TreeGrafter"/>
</dbReference>
<dbReference type="GO" id="GO:0016787">
    <property type="term" value="F:hydrolase activity"/>
    <property type="evidence" value="ECO:0007669"/>
    <property type="project" value="UniProtKB-KW"/>
</dbReference>
<organism evidence="4 5">
    <name type="scientific">Ophiocordyceps polyrhachis-furcata BCC 54312</name>
    <dbReference type="NCBI Taxonomy" id="1330021"/>
    <lineage>
        <taxon>Eukaryota</taxon>
        <taxon>Fungi</taxon>
        <taxon>Dikarya</taxon>
        <taxon>Ascomycota</taxon>
        <taxon>Pezizomycotina</taxon>
        <taxon>Sordariomycetes</taxon>
        <taxon>Hypocreomycetidae</taxon>
        <taxon>Hypocreales</taxon>
        <taxon>Ophiocordycipitaceae</taxon>
        <taxon>Ophiocordyceps</taxon>
    </lineage>
</organism>
<dbReference type="InterPro" id="IPR000073">
    <property type="entry name" value="AB_hydrolase_1"/>
</dbReference>
<protein>
    <recommendedName>
        <fullName evidence="3">AB hydrolase-1 domain-containing protein</fullName>
    </recommendedName>
</protein>
<dbReference type="Pfam" id="PF00561">
    <property type="entry name" value="Abhydrolase_1"/>
    <property type="match status" value="1"/>
</dbReference>
<evidence type="ECO:0000313" key="4">
    <source>
        <dbReference type="EMBL" id="RCI16323.1"/>
    </source>
</evidence>
<dbReference type="PANTHER" id="PTHR43798:SF31">
    <property type="entry name" value="AB HYDROLASE SUPERFAMILY PROTEIN YCLE"/>
    <property type="match status" value="1"/>
</dbReference>
<dbReference type="InterPro" id="IPR029058">
    <property type="entry name" value="AB_hydrolase_fold"/>
</dbReference>
<dbReference type="Proteomes" id="UP000253664">
    <property type="component" value="Unassembled WGS sequence"/>
</dbReference>